<dbReference type="PANTHER" id="PTHR43667">
    <property type="entry name" value="CYCLOPROPANE-FATTY-ACYL-PHOSPHOLIPID SYNTHASE"/>
    <property type="match status" value="1"/>
</dbReference>
<dbReference type="InterPro" id="IPR003333">
    <property type="entry name" value="CMAS"/>
</dbReference>
<feature type="active site" evidence="6">
    <location>
        <position position="386"/>
    </location>
</feature>
<evidence type="ECO:0000256" key="1">
    <source>
        <dbReference type="ARBA" id="ARBA00010815"/>
    </source>
</evidence>
<protein>
    <submittedName>
        <fullName evidence="7">Class I SAM-dependent methyltransferase</fullName>
    </submittedName>
</protein>
<keyword evidence="5" id="KW-0443">Lipid metabolism</keyword>
<keyword evidence="3 7" id="KW-0808">Transferase</keyword>
<dbReference type="PANTHER" id="PTHR43667:SF2">
    <property type="entry name" value="FATTY ACID C-METHYL TRANSFERASE"/>
    <property type="match status" value="1"/>
</dbReference>
<dbReference type="CDD" id="cd02440">
    <property type="entry name" value="AdoMet_MTases"/>
    <property type="match status" value="1"/>
</dbReference>
<dbReference type="OrthoDB" id="9782855at2"/>
<evidence type="ECO:0000313" key="8">
    <source>
        <dbReference type="Proteomes" id="UP000274350"/>
    </source>
</evidence>
<dbReference type="AlphaFoldDB" id="A0A6M4A4Y1"/>
<dbReference type="SUPFAM" id="SSF53335">
    <property type="entry name" value="S-adenosyl-L-methionine-dependent methyltransferases"/>
    <property type="match status" value="1"/>
</dbReference>
<dbReference type="Pfam" id="PF02353">
    <property type="entry name" value="CMAS"/>
    <property type="match status" value="1"/>
</dbReference>
<dbReference type="KEGG" id="upi:EJG51_010895"/>
<dbReference type="GO" id="GO:0032259">
    <property type="term" value="P:methylation"/>
    <property type="evidence" value="ECO:0007669"/>
    <property type="project" value="UniProtKB-KW"/>
</dbReference>
<dbReference type="PIRSF" id="PIRSF003085">
    <property type="entry name" value="CMAS"/>
    <property type="match status" value="1"/>
</dbReference>
<evidence type="ECO:0000256" key="2">
    <source>
        <dbReference type="ARBA" id="ARBA00022603"/>
    </source>
</evidence>
<dbReference type="Gene3D" id="3.40.50.150">
    <property type="entry name" value="Vaccinia Virus protein VP39"/>
    <property type="match status" value="1"/>
</dbReference>
<comment type="similarity">
    <text evidence="1">Belongs to the CFA/CMAS family.</text>
</comment>
<organism evidence="7 8">
    <name type="scientific">Undibacterium piscinae</name>
    <dbReference type="NCBI Taxonomy" id="2495591"/>
    <lineage>
        <taxon>Bacteria</taxon>
        <taxon>Pseudomonadati</taxon>
        <taxon>Pseudomonadota</taxon>
        <taxon>Betaproteobacteria</taxon>
        <taxon>Burkholderiales</taxon>
        <taxon>Oxalobacteraceae</taxon>
        <taxon>Undibacterium</taxon>
    </lineage>
</organism>
<dbReference type="GO" id="GO:0008610">
    <property type="term" value="P:lipid biosynthetic process"/>
    <property type="evidence" value="ECO:0007669"/>
    <property type="project" value="InterPro"/>
</dbReference>
<dbReference type="Proteomes" id="UP000274350">
    <property type="component" value="Chromosome"/>
</dbReference>
<accession>A0A6M4A4Y1</accession>
<keyword evidence="4" id="KW-0949">S-adenosyl-L-methionine</keyword>
<evidence type="ECO:0000256" key="6">
    <source>
        <dbReference type="PIRSR" id="PIRSR003085-1"/>
    </source>
</evidence>
<keyword evidence="8" id="KW-1185">Reference proteome</keyword>
<dbReference type="InterPro" id="IPR050723">
    <property type="entry name" value="CFA/CMAS"/>
</dbReference>
<dbReference type="GO" id="GO:0008168">
    <property type="term" value="F:methyltransferase activity"/>
    <property type="evidence" value="ECO:0007669"/>
    <property type="project" value="UniProtKB-KW"/>
</dbReference>
<evidence type="ECO:0000313" key="7">
    <source>
        <dbReference type="EMBL" id="QJQ06274.1"/>
    </source>
</evidence>
<reference evidence="7 8" key="1">
    <citation type="journal article" date="2019" name="Int. J. Syst. Evol. Microbiol.">
        <title>Undibacterium piscinae sp. nov., isolated from Korean shiner intestine.</title>
        <authorList>
            <person name="Lee S.Y."/>
            <person name="Kang W."/>
            <person name="Kim P.S."/>
            <person name="Kim H.S."/>
            <person name="Sung H."/>
            <person name="Shin N.R."/>
            <person name="Whon T.W."/>
            <person name="Yun J.H."/>
            <person name="Lee J.Y."/>
            <person name="Lee J.Y."/>
            <person name="Jung M.J."/>
            <person name="Jeong Y.S."/>
            <person name="Tak E.J."/>
            <person name="Han J.E."/>
            <person name="Hyun D.W."/>
            <person name="Kang M.S."/>
            <person name="Lee K.E."/>
            <person name="Lee B.H."/>
            <person name="Bae J.W."/>
        </authorList>
    </citation>
    <scope>NUCLEOTIDE SEQUENCE [LARGE SCALE GENOMIC DNA]</scope>
    <source>
        <strain evidence="7 8">S11R28</strain>
    </source>
</reference>
<dbReference type="InterPro" id="IPR029063">
    <property type="entry name" value="SAM-dependent_MTases_sf"/>
</dbReference>
<evidence type="ECO:0000256" key="4">
    <source>
        <dbReference type="ARBA" id="ARBA00022691"/>
    </source>
</evidence>
<gene>
    <name evidence="7" type="ORF">EJG51_010895</name>
</gene>
<evidence type="ECO:0000256" key="3">
    <source>
        <dbReference type="ARBA" id="ARBA00022679"/>
    </source>
</evidence>
<sequence length="406" mass="46318">MNEMSSTSTPTLTAKMPAAARLFFKMLKNLKTGHLQVITPDHEHVLFGDTHHSPSASLQILDWRACSKILRAGDIGFAECVQAGWIYTPDMVALLRLAIRNEKALDRALFGGKLSSLWYRIKHWLRPNTRSGSSKNIFAHYDIGNDFYQLWLDPSWTYSSAIFEGDYRISLQQAQARKYQRIVDVLNLKAGDSVLEIGCGWGGFAEHAALLGIKVHGVTISPSQLAIAQQRIKQAQLEHLVKLEICDYRDMRGTYDAIVSIEMFEAVGEKFWPGYFSAVNQRLKSGGRALVQTITIDESRFERYRSSTDFIQQYIFPGGMLPSPVRFCQQAEKQDFVVQDQYAFGKDYAETLRRWNHGFEAQREHISRQGFGAEFQRIWQLYFAYCEAGFDEGSTDVMQFTLQKNA</sequence>
<evidence type="ECO:0000256" key="5">
    <source>
        <dbReference type="ARBA" id="ARBA00023098"/>
    </source>
</evidence>
<proteinExistence type="inferred from homology"/>
<name>A0A6M4A4Y1_9BURK</name>
<keyword evidence="2 7" id="KW-0489">Methyltransferase</keyword>
<dbReference type="EMBL" id="CP051152">
    <property type="protein sequence ID" value="QJQ06274.1"/>
    <property type="molecule type" value="Genomic_DNA"/>
</dbReference>